<proteinExistence type="predicted"/>
<evidence type="ECO:0000313" key="1">
    <source>
        <dbReference type="EMBL" id="KAE9386225.1"/>
    </source>
</evidence>
<dbReference type="EMBL" id="ML769900">
    <property type="protein sequence ID" value="KAE9386225.1"/>
    <property type="molecule type" value="Genomic_DNA"/>
</dbReference>
<organism evidence="1 2">
    <name type="scientific">Gymnopus androsaceus JB14</name>
    <dbReference type="NCBI Taxonomy" id="1447944"/>
    <lineage>
        <taxon>Eukaryota</taxon>
        <taxon>Fungi</taxon>
        <taxon>Dikarya</taxon>
        <taxon>Basidiomycota</taxon>
        <taxon>Agaricomycotina</taxon>
        <taxon>Agaricomycetes</taxon>
        <taxon>Agaricomycetidae</taxon>
        <taxon>Agaricales</taxon>
        <taxon>Marasmiineae</taxon>
        <taxon>Omphalotaceae</taxon>
        <taxon>Gymnopus</taxon>
    </lineage>
</organism>
<evidence type="ECO:0000313" key="2">
    <source>
        <dbReference type="Proteomes" id="UP000799118"/>
    </source>
</evidence>
<protein>
    <submittedName>
        <fullName evidence="1">Uncharacterized protein</fullName>
    </submittedName>
</protein>
<dbReference type="Proteomes" id="UP000799118">
    <property type="component" value="Unassembled WGS sequence"/>
</dbReference>
<accession>A0A6A4GLU0</accession>
<name>A0A6A4GLU0_9AGAR</name>
<gene>
    <name evidence="1" type="ORF">BT96DRAFT_949273</name>
</gene>
<keyword evidence="2" id="KW-1185">Reference proteome</keyword>
<dbReference type="AlphaFoldDB" id="A0A6A4GLU0"/>
<reference evidence="1" key="1">
    <citation type="journal article" date="2019" name="Environ. Microbiol.">
        <title>Fungal ecological strategies reflected in gene transcription - a case study of two litter decomposers.</title>
        <authorList>
            <person name="Barbi F."/>
            <person name="Kohler A."/>
            <person name="Barry K."/>
            <person name="Baskaran P."/>
            <person name="Daum C."/>
            <person name="Fauchery L."/>
            <person name="Ihrmark K."/>
            <person name="Kuo A."/>
            <person name="LaButti K."/>
            <person name="Lipzen A."/>
            <person name="Morin E."/>
            <person name="Grigoriev I.V."/>
            <person name="Henrissat B."/>
            <person name="Lindahl B."/>
            <person name="Martin F."/>
        </authorList>
    </citation>
    <scope>NUCLEOTIDE SEQUENCE</scope>
    <source>
        <strain evidence="1">JB14</strain>
    </source>
</reference>
<sequence>MYLQSTAAFSAAKVVLHPGRIRQRELLRIWEKTAQETGPGLTELDLDSCPEAMDDTREKALDETWNENSFKGVQMNVQRLKTACKIQREFFKGVQMNVQRLKTACKIEREYLQGCADECTAAEDSLQVTLKMKPETGPNPAEYSLRQWLMQNTAIHANSQYEIGSG</sequence>